<keyword evidence="2" id="KW-0732">Signal</keyword>
<feature type="domain" description="Thioredoxin" evidence="6">
    <location>
        <begin position="155"/>
        <end position="303"/>
    </location>
</feature>
<sequence>MKAFINNVRPFFFGALALLPFILSSFQTLASERALFQLGGLDYQESELPANARLALYELEEGFYGGLEAIFDQVLFDIYLKGESKRLGKSKEEIRAERLSTPAPDEDNIRAFYETIKDRLGKPYEAVREGIVELLEQREMEKKRALLLADYREKNQFKILLPRITPPSIEIHSAGFPVKGSSDAPVTILEFADYQCHHCKTAAKAIARVYQDLKDKVRVIYMDYPINRSGISKLIAQGAACADEQGKFWHYHDLAYQRQEKLNKGSPIRIAKDAGLDIDEFVRCFQSDEAKVKVMRAVNEARRLGLRSTPTIFINGKRLTVFEDFEKDIRQAVEKELASLDTNQ</sequence>
<dbReference type="AlphaFoldDB" id="A0A451BFE8"/>
<dbReference type="PROSITE" id="PS51352">
    <property type="entry name" value="THIOREDOXIN_2"/>
    <property type="match status" value="1"/>
</dbReference>
<dbReference type="Pfam" id="PF13462">
    <property type="entry name" value="Thioredoxin_4"/>
    <property type="match status" value="1"/>
</dbReference>
<dbReference type="Gene3D" id="1.10.4030.10">
    <property type="entry name" value="Porin chaperone SurA, peptide-binding domain"/>
    <property type="match status" value="1"/>
</dbReference>
<dbReference type="PANTHER" id="PTHR13887">
    <property type="entry name" value="GLUTATHIONE S-TRANSFERASE KAPPA"/>
    <property type="match status" value="1"/>
</dbReference>
<dbReference type="InterPro" id="IPR013766">
    <property type="entry name" value="Thioredoxin_domain"/>
</dbReference>
<reference evidence="9" key="1">
    <citation type="submission" date="2019-02" db="EMBL/GenBank/DDBJ databases">
        <authorList>
            <person name="Gruber-Vodicka R. H."/>
            <person name="Seah K. B. B."/>
        </authorList>
    </citation>
    <scope>NUCLEOTIDE SEQUENCE</scope>
    <source>
        <strain evidence="7">BECK_BZ197</strain>
        <strain evidence="9">BECK_BZ198</strain>
        <strain evidence="8">BECK_BZ199</strain>
    </source>
</reference>
<proteinExistence type="inferred from homology"/>
<protein>
    <submittedName>
        <fullName evidence="9">Protein-disulfide isomerase</fullName>
    </submittedName>
</protein>
<dbReference type="SUPFAM" id="SSF52833">
    <property type="entry name" value="Thioredoxin-like"/>
    <property type="match status" value="1"/>
</dbReference>
<keyword evidence="3" id="KW-0560">Oxidoreductase</keyword>
<dbReference type="GO" id="GO:0016491">
    <property type="term" value="F:oxidoreductase activity"/>
    <property type="evidence" value="ECO:0007669"/>
    <property type="project" value="UniProtKB-KW"/>
</dbReference>
<dbReference type="InterPro" id="IPR012336">
    <property type="entry name" value="Thioredoxin-like_fold"/>
</dbReference>
<name>A0A451BFE8_9GAMM</name>
<keyword evidence="4" id="KW-1015">Disulfide bond</keyword>
<organism evidence="9">
    <name type="scientific">Candidatus Kentrum sp. MB</name>
    <dbReference type="NCBI Taxonomy" id="2138164"/>
    <lineage>
        <taxon>Bacteria</taxon>
        <taxon>Pseudomonadati</taxon>
        <taxon>Pseudomonadota</taxon>
        <taxon>Gammaproteobacteria</taxon>
        <taxon>Candidatus Kentrum</taxon>
    </lineage>
</organism>
<keyword evidence="9" id="KW-0413">Isomerase</keyword>
<evidence type="ECO:0000313" key="7">
    <source>
        <dbReference type="EMBL" id="VFK30573.1"/>
    </source>
</evidence>
<evidence type="ECO:0000256" key="2">
    <source>
        <dbReference type="ARBA" id="ARBA00022729"/>
    </source>
</evidence>
<dbReference type="Gene3D" id="3.40.30.10">
    <property type="entry name" value="Glutaredoxin"/>
    <property type="match status" value="1"/>
</dbReference>
<evidence type="ECO:0000256" key="5">
    <source>
        <dbReference type="ARBA" id="ARBA00023284"/>
    </source>
</evidence>
<evidence type="ECO:0000313" key="9">
    <source>
        <dbReference type="EMBL" id="VFK77003.1"/>
    </source>
</evidence>
<evidence type="ECO:0000256" key="4">
    <source>
        <dbReference type="ARBA" id="ARBA00023157"/>
    </source>
</evidence>
<dbReference type="InterPro" id="IPR036249">
    <property type="entry name" value="Thioredoxin-like_sf"/>
</dbReference>
<evidence type="ECO:0000256" key="3">
    <source>
        <dbReference type="ARBA" id="ARBA00023002"/>
    </source>
</evidence>
<dbReference type="EMBL" id="CAADFO010000067">
    <property type="protein sequence ID" value="VFK30573.1"/>
    <property type="molecule type" value="Genomic_DNA"/>
</dbReference>
<evidence type="ECO:0000259" key="6">
    <source>
        <dbReference type="PROSITE" id="PS51352"/>
    </source>
</evidence>
<dbReference type="GO" id="GO:0016853">
    <property type="term" value="F:isomerase activity"/>
    <property type="evidence" value="ECO:0007669"/>
    <property type="project" value="UniProtKB-KW"/>
</dbReference>
<gene>
    <name evidence="7" type="ORF">BECKMB1821G_GA0114241_10675</name>
    <name evidence="9" type="ORF">BECKMB1821H_GA0114242_10895</name>
    <name evidence="8" type="ORF">BECKMB1821I_GA0114274_10875</name>
</gene>
<evidence type="ECO:0000313" key="8">
    <source>
        <dbReference type="EMBL" id="VFK34851.1"/>
    </source>
</evidence>
<accession>A0A451BFE8</accession>
<comment type="similarity">
    <text evidence="1">Belongs to the thioredoxin family. DsbA subfamily.</text>
</comment>
<evidence type="ECO:0000256" key="1">
    <source>
        <dbReference type="ARBA" id="ARBA00005791"/>
    </source>
</evidence>
<dbReference type="PANTHER" id="PTHR13887:SF14">
    <property type="entry name" value="DISULFIDE BOND FORMATION PROTEIN D"/>
    <property type="match status" value="1"/>
</dbReference>
<dbReference type="EMBL" id="CAADFQ010000087">
    <property type="protein sequence ID" value="VFK34851.1"/>
    <property type="molecule type" value="Genomic_DNA"/>
</dbReference>
<keyword evidence="5" id="KW-0676">Redox-active center</keyword>
<dbReference type="EMBL" id="CAADGH010000089">
    <property type="protein sequence ID" value="VFK77003.1"/>
    <property type="molecule type" value="Genomic_DNA"/>
</dbReference>